<proteinExistence type="predicted"/>
<gene>
    <name evidence="1" type="ORF">DBX24_04880</name>
</gene>
<organism evidence="1 2">
    <name type="scientific">Bergeyella cardium</name>
    <dbReference type="NCBI Taxonomy" id="1585976"/>
    <lineage>
        <taxon>Bacteria</taxon>
        <taxon>Pseudomonadati</taxon>
        <taxon>Bacteroidota</taxon>
        <taxon>Flavobacteriia</taxon>
        <taxon>Flavobacteriales</taxon>
        <taxon>Weeksellaceae</taxon>
        <taxon>Bergeyella</taxon>
    </lineage>
</organism>
<dbReference type="RefSeq" id="WP_160224135.1">
    <property type="nucleotide sequence ID" value="NZ_CP029149.1"/>
</dbReference>
<dbReference type="Pfam" id="PF14905">
    <property type="entry name" value="OMP_b-brl_3"/>
    <property type="match status" value="1"/>
</dbReference>
<reference evidence="1 2" key="1">
    <citation type="submission" date="2018-04" db="EMBL/GenBank/DDBJ databases">
        <title>Characteristic and Complete Genome Sequencing of A Novel Member of Infective Endocarditis Causative Bacteria: Bergeyella cardium QL-PH.</title>
        <authorList>
            <person name="Pan H."/>
            <person name="Sun E."/>
            <person name="Zhang Y."/>
        </authorList>
    </citation>
    <scope>NUCLEOTIDE SEQUENCE [LARGE SCALE GENOMIC DNA]</scope>
    <source>
        <strain evidence="1 2">HPQL</strain>
    </source>
</reference>
<dbReference type="Proteomes" id="UP000464318">
    <property type="component" value="Chromosome"/>
</dbReference>
<dbReference type="SUPFAM" id="SSF56935">
    <property type="entry name" value="Porins"/>
    <property type="match status" value="1"/>
</dbReference>
<evidence type="ECO:0000313" key="2">
    <source>
        <dbReference type="Proteomes" id="UP000464318"/>
    </source>
</evidence>
<dbReference type="OrthoDB" id="8764943at2"/>
<sequence>MKKIIFILLLFIYSLVLSQRVNYGGSLQSAETKYHSIELKGIEGVEERYREEIKGNKFLFKDILIGKYIRTLRSDKNTVVDTLILEKEILDDRLLISKSIEGVVISAPKNKFIQMKNGIIKVNVQNNPILSSGNVFESISKLPGVSYDAINDRFKLNGNTGIRVEIDGESLLLSGNELMIYLKNLQAAEVESIEINSSPSAKYDAGSGAGIINIKTKKFKKEGVSVITNTNATKGRYFKQNTGAKAQYNIHNKSFVLRYLNSYGGDFEQANSLKGISNSLSSEQEIYAKINNANHSIGGTFENRFSHSKLTLNTKLTFYNEDIQQNTDLIFKNNSLPYSEIISRQMSDNSLRTFDAGIRYAYDFKKSSLVLRGNYIRYNTKNNALLSSKEVQNIQHFKDLENRAPNTVNAAVIQVDYTNKIDSTSTIESGLKYIFQDINNKNLFYKREINGWEYDEPKSNAYTYNEHIASAYLQYYKSFKRIDIILGSRAEFSPVYGYSSENDYHLKREELNIFPFINFSYANQSKNHHISLSYNKKINRPNFKNLMPFVYYIDPYTKILGNAELKSNITHQLTLQYLYKQKYIFNIIYSQNRDAIYQTHIHNKATLSSMLTPVNIDKIHSIIFNANLSFNMLKWWSLNANINLFRDSIKSNDNAQNINTQSWAYQWAITNRFSLPAKINLTSGFDFISDFIQGPYKTTSFYGLSLGINRNFMNNQLRFSLTANDVFNRKEIKNHLLAQEQSYFSRQTFDSRWIRLSLTYIFDKGTKNNTSYDEDTVDKLKSRLK</sequence>
<dbReference type="EMBL" id="CP029149">
    <property type="protein sequence ID" value="QHN65274.1"/>
    <property type="molecule type" value="Genomic_DNA"/>
</dbReference>
<keyword evidence="2" id="KW-1185">Reference proteome</keyword>
<dbReference type="AlphaFoldDB" id="A0A6P1QX42"/>
<accession>A0A6P1QX42</accession>
<dbReference type="PANTHER" id="PTHR40980">
    <property type="entry name" value="PLUG DOMAIN-CONTAINING PROTEIN"/>
    <property type="match status" value="1"/>
</dbReference>
<dbReference type="KEGG" id="bcad:DBX24_04880"/>
<dbReference type="InterPro" id="IPR041700">
    <property type="entry name" value="OMP_b-brl_3"/>
</dbReference>
<dbReference type="PANTHER" id="PTHR40980:SF4">
    <property type="entry name" value="TONB-DEPENDENT RECEPTOR-LIKE BETA-BARREL DOMAIN-CONTAINING PROTEIN"/>
    <property type="match status" value="1"/>
</dbReference>
<name>A0A6P1QX42_9FLAO</name>
<protein>
    <submittedName>
        <fullName evidence="1">Outer membrane beta-barrel protein</fullName>
    </submittedName>
</protein>
<evidence type="ECO:0000313" key="1">
    <source>
        <dbReference type="EMBL" id="QHN65274.1"/>
    </source>
</evidence>